<dbReference type="RefSeq" id="WP_308459651.1">
    <property type="nucleotide sequence ID" value="NZ_JAJEPS010000011.1"/>
</dbReference>
<feature type="transmembrane region" description="Helical" evidence="1">
    <location>
        <begin position="155"/>
        <end position="172"/>
    </location>
</feature>
<dbReference type="Gene3D" id="3.10.620.30">
    <property type="match status" value="1"/>
</dbReference>
<evidence type="ECO:0000259" key="2">
    <source>
        <dbReference type="SMART" id="SM00460"/>
    </source>
</evidence>
<accession>A0AAE3A688</accession>
<feature type="transmembrane region" description="Helical" evidence="1">
    <location>
        <begin position="178"/>
        <end position="196"/>
    </location>
</feature>
<dbReference type="InterPro" id="IPR052901">
    <property type="entry name" value="Bact_TGase-like"/>
</dbReference>
<dbReference type="SMART" id="SM00460">
    <property type="entry name" value="TGc"/>
    <property type="match status" value="1"/>
</dbReference>
<proteinExistence type="predicted"/>
<evidence type="ECO:0000313" key="3">
    <source>
        <dbReference type="EMBL" id="MCC2126751.1"/>
    </source>
</evidence>
<feature type="transmembrane region" description="Helical" evidence="1">
    <location>
        <begin position="208"/>
        <end position="229"/>
    </location>
</feature>
<feature type="transmembrane region" description="Helical" evidence="1">
    <location>
        <begin position="30"/>
        <end position="49"/>
    </location>
</feature>
<keyword evidence="1" id="KW-0472">Membrane</keyword>
<feature type="transmembrane region" description="Helical" evidence="1">
    <location>
        <begin position="618"/>
        <end position="637"/>
    </location>
</feature>
<dbReference type="EMBL" id="JAJEPS010000011">
    <property type="protein sequence ID" value="MCC2126751.1"/>
    <property type="molecule type" value="Genomic_DNA"/>
</dbReference>
<dbReference type="PANTHER" id="PTHR42736:SF1">
    <property type="entry name" value="PROTEIN-GLUTAMINE GAMMA-GLUTAMYLTRANSFERASE"/>
    <property type="match status" value="1"/>
</dbReference>
<feature type="transmembrane region" description="Helical" evidence="1">
    <location>
        <begin position="131"/>
        <end position="148"/>
    </location>
</feature>
<gene>
    <name evidence="3" type="ORF">LKD36_11295</name>
</gene>
<name>A0AAE3A688_9FIRM</name>
<keyword evidence="4" id="KW-1185">Reference proteome</keyword>
<keyword evidence="1" id="KW-1133">Transmembrane helix</keyword>
<dbReference type="Pfam" id="PF01841">
    <property type="entry name" value="Transglut_core"/>
    <property type="match status" value="1"/>
</dbReference>
<organism evidence="3 4">
    <name type="scientific">Hominiventricola filiformis</name>
    <dbReference type="NCBI Taxonomy" id="2885352"/>
    <lineage>
        <taxon>Bacteria</taxon>
        <taxon>Bacillati</taxon>
        <taxon>Bacillota</taxon>
        <taxon>Clostridia</taxon>
        <taxon>Lachnospirales</taxon>
        <taxon>Lachnospiraceae</taxon>
        <taxon>Hominiventricola</taxon>
    </lineage>
</organism>
<protein>
    <recommendedName>
        <fullName evidence="2">Transglutaminase-like domain-containing protein</fullName>
    </recommendedName>
</protein>
<feature type="transmembrane region" description="Helical" evidence="1">
    <location>
        <begin position="55"/>
        <end position="74"/>
    </location>
</feature>
<dbReference type="SUPFAM" id="SSF54001">
    <property type="entry name" value="Cysteine proteinases"/>
    <property type="match status" value="1"/>
</dbReference>
<dbReference type="AlphaFoldDB" id="A0AAE3A688"/>
<comment type="caution">
    <text evidence="3">The sequence shown here is derived from an EMBL/GenBank/DDBJ whole genome shotgun (WGS) entry which is preliminary data.</text>
</comment>
<dbReference type="InterPro" id="IPR002931">
    <property type="entry name" value="Transglutaminase-like"/>
</dbReference>
<reference evidence="3 4" key="1">
    <citation type="submission" date="2021-10" db="EMBL/GenBank/DDBJ databases">
        <title>Anaerobic single-cell dispensing facilitates the cultivation of human gut bacteria.</title>
        <authorList>
            <person name="Afrizal A."/>
        </authorList>
    </citation>
    <scope>NUCLEOTIDE SEQUENCE [LARGE SCALE GENOMIC DNA]</scope>
    <source>
        <strain evidence="3 4">CLA-AA-H276</strain>
    </source>
</reference>
<evidence type="ECO:0000256" key="1">
    <source>
        <dbReference type="SAM" id="Phobius"/>
    </source>
</evidence>
<sequence length="736" mass="82886">MRKKDVTKTGLAMAVPEEAVDGGRAYAGRFLAAVFLMMGLSGLFVPAFPSVSCGWVIPGICGTSICLGIFLLAGYSKGRQAAVLIPYLLFAGIFYGRIRDGFLILSNDMLHFMTEKTGKIYLDFQVNAEGNVYFTLFSIGFLAAFLTANAIWYGTLWPVSPVIFLAAAALISGFSREVIAAAVFLAGVLLLPVFREQIGKDREEKGNLPAYAAVIAVSLVLLLTAGTFLGRMDLFQENWWKDSVHRFLYDSSTESMPEGNLENLGSWKKSDAAALSLKADQYGKLYLRGVIRENYTGTAWEELPAEEKADSEALFYWLHKNGFYGNEMIGLASDLTEEETAEQTVEITNLGACREHLYLPYALHDSSLLSADVIGDAEVKKNEENWTISYLSGSVPQWYAVLQKLADHQKADKEQEYLRCEDAYRKYVYDKDLQITDTAAATLGRLLPPAEGRLKLSEIKERIYQCLEENLAYDESAVTLNGNNDFLAYTLEQKKKGYSVHYATATVLMLRYYGVPARYVEGYYLRPEEANAAAPGEELVLDETHAHAWAEYYLDGIGWIPFETTPGYIDQEEIGVSEDTGLGQDSYEAPDKDYMAQEEPDTMEEESGDRSEWKVTPVWAFLLLLLLLLALIGRQVYRRRQLLKKLQEMEQLSPKEGVAAWYGYAVCLMQHGGTAEEKENREMRALSDEAMFSSHPMTEEQKGQEMKFAEQVRENCMAKWNLIERLKYRWILCICR</sequence>
<dbReference type="InterPro" id="IPR038765">
    <property type="entry name" value="Papain-like_cys_pep_sf"/>
</dbReference>
<evidence type="ECO:0000313" key="4">
    <source>
        <dbReference type="Proteomes" id="UP001198220"/>
    </source>
</evidence>
<feature type="transmembrane region" description="Helical" evidence="1">
    <location>
        <begin position="81"/>
        <end position="98"/>
    </location>
</feature>
<dbReference type="Proteomes" id="UP001198220">
    <property type="component" value="Unassembled WGS sequence"/>
</dbReference>
<keyword evidence="1" id="KW-0812">Transmembrane</keyword>
<feature type="domain" description="Transglutaminase-like" evidence="2">
    <location>
        <begin position="491"/>
        <end position="566"/>
    </location>
</feature>
<dbReference type="PANTHER" id="PTHR42736">
    <property type="entry name" value="PROTEIN-GLUTAMINE GAMMA-GLUTAMYLTRANSFERASE"/>
    <property type="match status" value="1"/>
</dbReference>